<dbReference type="PANTHER" id="PTHR34130">
    <property type="entry name" value="OS08G0243800 PROTEIN"/>
    <property type="match status" value="1"/>
</dbReference>
<dbReference type="PANTHER" id="PTHR34130:SF3">
    <property type="entry name" value="DUF1645 FAMILY PROTEIN"/>
    <property type="match status" value="1"/>
</dbReference>
<dbReference type="AlphaFoldDB" id="A0AAV8TKL1"/>
<proteinExistence type="predicted"/>
<evidence type="ECO:0000313" key="3">
    <source>
        <dbReference type="Proteomes" id="UP001159364"/>
    </source>
</evidence>
<name>A0AAV8TKL1_9ROSI</name>
<gene>
    <name evidence="2" type="ORF">K2173_017322</name>
</gene>
<keyword evidence="3" id="KW-1185">Reference proteome</keyword>
<feature type="compositionally biased region" description="Basic and acidic residues" evidence="1">
    <location>
        <begin position="15"/>
        <end position="37"/>
    </location>
</feature>
<evidence type="ECO:0000256" key="1">
    <source>
        <dbReference type="SAM" id="MobiDB-lite"/>
    </source>
</evidence>
<reference evidence="2 3" key="1">
    <citation type="submission" date="2021-09" db="EMBL/GenBank/DDBJ databases">
        <title>Genomic insights and catalytic innovation underlie evolution of tropane alkaloids biosynthesis.</title>
        <authorList>
            <person name="Wang Y.-J."/>
            <person name="Tian T."/>
            <person name="Huang J.-P."/>
            <person name="Huang S.-X."/>
        </authorList>
    </citation>
    <scope>NUCLEOTIDE SEQUENCE [LARGE SCALE GENOMIC DNA]</scope>
    <source>
        <strain evidence="2">KIB-2018</strain>
        <tissue evidence="2">Leaf</tissue>
    </source>
</reference>
<evidence type="ECO:0000313" key="2">
    <source>
        <dbReference type="EMBL" id="KAJ8767278.1"/>
    </source>
</evidence>
<protein>
    <submittedName>
        <fullName evidence="2">Uncharacterized protein</fullName>
    </submittedName>
</protein>
<organism evidence="2 3">
    <name type="scientific">Erythroxylum novogranatense</name>
    <dbReference type="NCBI Taxonomy" id="1862640"/>
    <lineage>
        <taxon>Eukaryota</taxon>
        <taxon>Viridiplantae</taxon>
        <taxon>Streptophyta</taxon>
        <taxon>Embryophyta</taxon>
        <taxon>Tracheophyta</taxon>
        <taxon>Spermatophyta</taxon>
        <taxon>Magnoliopsida</taxon>
        <taxon>eudicotyledons</taxon>
        <taxon>Gunneridae</taxon>
        <taxon>Pentapetalae</taxon>
        <taxon>rosids</taxon>
        <taxon>fabids</taxon>
        <taxon>Malpighiales</taxon>
        <taxon>Erythroxylaceae</taxon>
        <taxon>Erythroxylum</taxon>
    </lineage>
</organism>
<accession>A0AAV8TKL1</accession>
<dbReference type="EMBL" id="JAIWQS010000004">
    <property type="protein sequence ID" value="KAJ8767278.1"/>
    <property type="molecule type" value="Genomic_DNA"/>
</dbReference>
<feature type="region of interest" description="Disordered" evidence="1">
    <location>
        <begin position="1"/>
        <end position="38"/>
    </location>
</feature>
<sequence>MVEDKKHSDINLFHDNPKGDIEEIHSGGDQHSDGKCADDDDSLSLSDLALDNVKDTTTTATTPQRSSSETHDFFEFLGDSNSHMSSAEDIIFCGKLMPFNAQSLQNYASIAHTEDGKKEAIFLRRRSESLSGLQSRVTRSDIVTTNPLFMRNSRSLNNQVLERLNSSKASSEPSVDRSISVKSVGSFGNALVRKTLKPRWYVLMFGSVKTHTEMELKDIKIRQLNRNPLTLFPPPQETQGKSPVMGNTGKSSCGLLKVLSCKDHASVAVTSSFCMPQV</sequence>
<comment type="caution">
    <text evidence="2">The sequence shown here is derived from an EMBL/GenBank/DDBJ whole genome shotgun (WGS) entry which is preliminary data.</text>
</comment>
<dbReference type="Proteomes" id="UP001159364">
    <property type="component" value="Linkage Group LG04"/>
</dbReference>